<name>A0ABS4SS92_9PROT</name>
<protein>
    <submittedName>
        <fullName evidence="1">Uncharacterized protein</fullName>
    </submittedName>
</protein>
<keyword evidence="2" id="KW-1185">Reference proteome</keyword>
<comment type="caution">
    <text evidence="1">The sequence shown here is derived from an EMBL/GenBank/DDBJ whole genome shotgun (WGS) entry which is preliminary data.</text>
</comment>
<accession>A0ABS4SS92</accession>
<evidence type="ECO:0000313" key="2">
    <source>
        <dbReference type="Proteomes" id="UP000781958"/>
    </source>
</evidence>
<evidence type="ECO:0000313" key="1">
    <source>
        <dbReference type="EMBL" id="MBP2295431.1"/>
    </source>
</evidence>
<gene>
    <name evidence="1" type="ORF">J2851_005241</name>
</gene>
<proteinExistence type="predicted"/>
<sequence>MAVGIGKGRVDFFHDTEAGLRYQRDPSGKVGLRERGHL</sequence>
<dbReference type="EMBL" id="JAGINP010000022">
    <property type="protein sequence ID" value="MBP2295431.1"/>
    <property type="molecule type" value="Genomic_DNA"/>
</dbReference>
<reference evidence="1 2" key="1">
    <citation type="submission" date="2021-03" db="EMBL/GenBank/DDBJ databases">
        <title>Genomic Encyclopedia of Type Strains, Phase III (KMG-III): the genomes of soil and plant-associated and newly described type strains.</title>
        <authorList>
            <person name="Whitman W."/>
        </authorList>
    </citation>
    <scope>NUCLEOTIDE SEQUENCE [LARGE SCALE GENOMIC DNA]</scope>
    <source>
        <strain evidence="1 2">IMMIB AFH-6</strain>
    </source>
</reference>
<dbReference type="Proteomes" id="UP000781958">
    <property type="component" value="Unassembled WGS sequence"/>
</dbReference>
<organism evidence="1 2">
    <name type="scientific">Azospirillum rugosum</name>
    <dbReference type="NCBI Taxonomy" id="416170"/>
    <lineage>
        <taxon>Bacteria</taxon>
        <taxon>Pseudomonadati</taxon>
        <taxon>Pseudomonadota</taxon>
        <taxon>Alphaproteobacteria</taxon>
        <taxon>Rhodospirillales</taxon>
        <taxon>Azospirillaceae</taxon>
        <taxon>Azospirillum</taxon>
    </lineage>
</organism>